<sequence>MDRLYAELADPENADWPRAQADILREWSKSGSPAMDLLLQRGQDALAIGDFPAAIEHLTALIDQAPEFAEGWNARATAYFHAGYFGPSLVDIQHALALNPRHFGALAGLGMILEASGKTDQAQRAYAASLAIHPHQDGIRQALDRLEQESSGTEL</sequence>
<dbReference type="PANTHER" id="PTHR45831:SF2">
    <property type="entry name" value="LD24721P"/>
    <property type="match status" value="1"/>
</dbReference>
<evidence type="ECO:0000313" key="3">
    <source>
        <dbReference type="EMBL" id="MCT8328042.1"/>
    </source>
</evidence>
<organism evidence="3 4">
    <name type="scientific">Albidovulum sediminis</name>
    <dbReference type="NCBI Taxonomy" id="3066345"/>
    <lineage>
        <taxon>Bacteria</taxon>
        <taxon>Pseudomonadati</taxon>
        <taxon>Pseudomonadota</taxon>
        <taxon>Alphaproteobacteria</taxon>
        <taxon>Rhodobacterales</taxon>
        <taxon>Paracoccaceae</taxon>
        <taxon>Albidovulum</taxon>
    </lineage>
</organism>
<dbReference type="InterPro" id="IPR019734">
    <property type="entry name" value="TPR_rpt"/>
</dbReference>
<protein>
    <submittedName>
        <fullName evidence="3">Tetratricopeptide repeat protein</fullName>
    </submittedName>
</protein>
<accession>A0ABT2NGK5</accession>
<dbReference type="RefSeq" id="WP_261493488.1">
    <property type="nucleotide sequence ID" value="NZ_JAOCQF010000001.1"/>
</dbReference>
<reference evidence="4" key="1">
    <citation type="submission" date="2023-07" db="EMBL/GenBank/DDBJ databases">
        <title>Defluviimonas sediminis sp. nov., isolated from mangrove sediment.</title>
        <authorList>
            <person name="Liu L."/>
            <person name="Li J."/>
            <person name="Huang Y."/>
            <person name="Pan J."/>
            <person name="Li M."/>
        </authorList>
    </citation>
    <scope>NUCLEOTIDE SEQUENCE [LARGE SCALE GENOMIC DNA]</scope>
    <source>
        <strain evidence="4">FT324</strain>
    </source>
</reference>
<dbReference type="SMART" id="SM00028">
    <property type="entry name" value="TPR"/>
    <property type="match status" value="3"/>
</dbReference>
<dbReference type="InterPro" id="IPR011990">
    <property type="entry name" value="TPR-like_helical_dom_sf"/>
</dbReference>
<dbReference type="Pfam" id="PF13432">
    <property type="entry name" value="TPR_16"/>
    <property type="match status" value="1"/>
</dbReference>
<dbReference type="PANTHER" id="PTHR45831">
    <property type="entry name" value="LD24721P"/>
    <property type="match status" value="1"/>
</dbReference>
<name>A0ABT2NGK5_9RHOB</name>
<dbReference type="Gene3D" id="1.25.40.10">
    <property type="entry name" value="Tetratricopeptide repeat domain"/>
    <property type="match status" value="1"/>
</dbReference>
<comment type="caution">
    <text evidence="3">The sequence shown here is derived from an EMBL/GenBank/DDBJ whole genome shotgun (WGS) entry which is preliminary data.</text>
</comment>
<dbReference type="EMBL" id="JAOCQF010000001">
    <property type="protein sequence ID" value="MCT8328042.1"/>
    <property type="molecule type" value="Genomic_DNA"/>
</dbReference>
<evidence type="ECO:0000313" key="4">
    <source>
        <dbReference type="Proteomes" id="UP001205601"/>
    </source>
</evidence>
<gene>
    <name evidence="3" type="ORF">N5I32_00775</name>
</gene>
<keyword evidence="4" id="KW-1185">Reference proteome</keyword>
<evidence type="ECO:0000256" key="1">
    <source>
        <dbReference type="ARBA" id="ARBA00022737"/>
    </source>
</evidence>
<keyword evidence="1" id="KW-0677">Repeat</keyword>
<dbReference type="Proteomes" id="UP001205601">
    <property type="component" value="Unassembled WGS sequence"/>
</dbReference>
<dbReference type="SUPFAM" id="SSF48452">
    <property type="entry name" value="TPR-like"/>
    <property type="match status" value="1"/>
</dbReference>
<evidence type="ECO:0000256" key="2">
    <source>
        <dbReference type="ARBA" id="ARBA00022803"/>
    </source>
</evidence>
<dbReference type="InterPro" id="IPR047150">
    <property type="entry name" value="SGT"/>
</dbReference>
<proteinExistence type="predicted"/>
<keyword evidence="2" id="KW-0802">TPR repeat</keyword>